<dbReference type="CDD" id="cd07011">
    <property type="entry name" value="cupin_PMI_type_I_N"/>
    <property type="match status" value="1"/>
</dbReference>
<comment type="cofactor">
    <cofactor evidence="8">
        <name>Zn(2+)</name>
        <dbReference type="ChEBI" id="CHEBI:29105"/>
    </cofactor>
    <text evidence="8">Binds 1 zinc ion per subunit.</text>
</comment>
<dbReference type="PANTHER" id="PTHR10309:SF0">
    <property type="entry name" value="MANNOSE-6-PHOSPHATE ISOMERASE"/>
    <property type="match status" value="1"/>
</dbReference>
<name>A0A1P8UA71_9MICO</name>
<dbReference type="KEGG" id="maur:BOH66_12780"/>
<dbReference type="GO" id="GO:0005975">
    <property type="term" value="P:carbohydrate metabolic process"/>
    <property type="evidence" value="ECO:0007669"/>
    <property type="project" value="InterPro"/>
</dbReference>
<dbReference type="InterPro" id="IPR001250">
    <property type="entry name" value="Man6P_Isoase-1"/>
</dbReference>
<reference evidence="10 11" key="1">
    <citation type="submission" date="2016-12" db="EMBL/GenBank/DDBJ databases">
        <title>Complete genome sequence of Microbacterium aurum KACC 15219.</title>
        <authorList>
            <person name="Jung Y."/>
            <person name="Shin J.-H."/>
            <person name="Lee Y.-J."/>
            <person name="Yi H."/>
            <person name="Bahn Y.-S."/>
            <person name="Kim J.F."/>
            <person name="Lee D.-W."/>
        </authorList>
    </citation>
    <scope>NUCLEOTIDE SEQUENCE [LARGE SCALE GENOMIC DNA]</scope>
    <source>
        <strain evidence="10 11">KACC 15219</strain>
    </source>
</reference>
<dbReference type="GO" id="GO:0005829">
    <property type="term" value="C:cytosol"/>
    <property type="evidence" value="ECO:0007669"/>
    <property type="project" value="TreeGrafter"/>
</dbReference>
<dbReference type="RefSeq" id="WP_076691403.1">
    <property type="nucleotide sequence ID" value="NZ_CP018762.1"/>
</dbReference>
<gene>
    <name evidence="10" type="ORF">BOH66_12780</name>
</gene>
<evidence type="ECO:0000256" key="1">
    <source>
        <dbReference type="ARBA" id="ARBA00000757"/>
    </source>
</evidence>
<keyword evidence="4 8" id="KW-0479">Metal-binding</keyword>
<dbReference type="EMBL" id="CP018762">
    <property type="protein sequence ID" value="APZ35019.1"/>
    <property type="molecule type" value="Genomic_DNA"/>
</dbReference>
<dbReference type="NCBIfam" id="TIGR00218">
    <property type="entry name" value="manA"/>
    <property type="match status" value="1"/>
</dbReference>
<keyword evidence="6 10" id="KW-0413">Isomerase</keyword>
<dbReference type="SUPFAM" id="SSF51182">
    <property type="entry name" value="RmlC-like cupins"/>
    <property type="match status" value="1"/>
</dbReference>
<evidence type="ECO:0000256" key="2">
    <source>
        <dbReference type="ARBA" id="ARBA00010772"/>
    </source>
</evidence>
<dbReference type="Proteomes" id="UP000187185">
    <property type="component" value="Chromosome"/>
</dbReference>
<keyword evidence="5 8" id="KW-0862">Zinc</keyword>
<dbReference type="GO" id="GO:0008270">
    <property type="term" value="F:zinc ion binding"/>
    <property type="evidence" value="ECO:0007669"/>
    <property type="project" value="InterPro"/>
</dbReference>
<evidence type="ECO:0000256" key="4">
    <source>
        <dbReference type="ARBA" id="ARBA00022723"/>
    </source>
</evidence>
<comment type="catalytic activity">
    <reaction evidence="1">
        <text>D-mannose 6-phosphate = D-fructose 6-phosphate</text>
        <dbReference type="Rhea" id="RHEA:12356"/>
        <dbReference type="ChEBI" id="CHEBI:58735"/>
        <dbReference type="ChEBI" id="CHEBI:61527"/>
        <dbReference type="EC" id="5.3.1.8"/>
    </reaction>
</comment>
<evidence type="ECO:0000256" key="7">
    <source>
        <dbReference type="PIRSR" id="PIRSR001480-1"/>
    </source>
</evidence>
<dbReference type="PIRSF" id="PIRSF001480">
    <property type="entry name" value="Mannose-6-phosphate_isomerase"/>
    <property type="match status" value="1"/>
</dbReference>
<dbReference type="InterPro" id="IPR014710">
    <property type="entry name" value="RmlC-like_jellyroll"/>
</dbReference>
<feature type="binding site" evidence="8">
    <location>
        <position position="121"/>
    </location>
    <ligand>
        <name>Zn(2+)</name>
        <dbReference type="ChEBI" id="CHEBI:29105"/>
    </ligand>
</feature>
<evidence type="ECO:0000313" key="11">
    <source>
        <dbReference type="Proteomes" id="UP000187185"/>
    </source>
</evidence>
<feature type="domain" description="Phosphomannose isomerase type I catalytic" evidence="9">
    <location>
        <begin position="3"/>
        <end position="138"/>
    </location>
</feature>
<dbReference type="Gene3D" id="2.60.120.10">
    <property type="entry name" value="Jelly Rolls"/>
    <property type="match status" value="2"/>
</dbReference>
<sequence length="399" mass="41131">MLIPISNTPRDYSWGSVDLIPALEGREPTGRPEAEVWYGDHPGCPSVVAGGSGQTLDEALAAAGEQPLPFLLKVLAAASSLSIQAHPTIAQARESFAREEDAGVPRDAADRLYRDANHKPEIIVALSDEFRALVGIRPLDDTRRLVAALGEGPARAALMQRLGAPVGAEGADGAATGADAAAPASVVRDLLAWALTDADADLVADLVRALERADSDEFAEEIATLRAAAADFPGDPGLIVALLMNLVILRPGQALFAPAGVLHAYQSGLGVELMAASDNVLRGGLTPKHVDVPELMRVVDVATGPAPLVVPQEIAPGVREYAPPVSDFALTAVTVTADQPVTVALRGPAIVLATAGEVEVRTADAVVSLVPGAAVYVGREDRVEVSGAGAVFVAQPGRA</sequence>
<dbReference type="GO" id="GO:0009298">
    <property type="term" value="P:GDP-mannose biosynthetic process"/>
    <property type="evidence" value="ECO:0007669"/>
    <property type="project" value="InterPro"/>
</dbReference>
<evidence type="ECO:0000256" key="6">
    <source>
        <dbReference type="ARBA" id="ARBA00023235"/>
    </source>
</evidence>
<dbReference type="STRING" id="36805.BOH66_12780"/>
<dbReference type="InterPro" id="IPR046457">
    <property type="entry name" value="PMI_typeI_cat"/>
</dbReference>
<feature type="binding site" evidence="8">
    <location>
        <position position="86"/>
    </location>
    <ligand>
        <name>Zn(2+)</name>
        <dbReference type="ChEBI" id="CHEBI:29105"/>
    </ligand>
</feature>
<dbReference type="AlphaFoldDB" id="A0A1P8UA71"/>
<dbReference type="InterPro" id="IPR011051">
    <property type="entry name" value="RmlC_Cupin_sf"/>
</dbReference>
<dbReference type="PANTHER" id="PTHR10309">
    <property type="entry name" value="MANNOSE-6-PHOSPHATE ISOMERASE"/>
    <property type="match status" value="1"/>
</dbReference>
<dbReference type="Gene3D" id="1.10.441.10">
    <property type="entry name" value="Phosphomannose Isomerase, domain 2"/>
    <property type="match status" value="1"/>
</dbReference>
<evidence type="ECO:0000256" key="3">
    <source>
        <dbReference type="ARBA" id="ARBA00011956"/>
    </source>
</evidence>
<feature type="binding site" evidence="8">
    <location>
        <position position="84"/>
    </location>
    <ligand>
        <name>Zn(2+)</name>
        <dbReference type="ChEBI" id="CHEBI:29105"/>
    </ligand>
</feature>
<comment type="similarity">
    <text evidence="2">Belongs to the mannose-6-phosphate isomerase type 1 family.</text>
</comment>
<evidence type="ECO:0000259" key="9">
    <source>
        <dbReference type="Pfam" id="PF20511"/>
    </source>
</evidence>
<feature type="active site" evidence="7">
    <location>
        <position position="282"/>
    </location>
</feature>
<feature type="binding site" evidence="8">
    <location>
        <position position="263"/>
    </location>
    <ligand>
        <name>Zn(2+)</name>
        <dbReference type="ChEBI" id="CHEBI:29105"/>
    </ligand>
</feature>
<dbReference type="InterPro" id="IPR016305">
    <property type="entry name" value="Mannose-6-P_Isomerase"/>
</dbReference>
<accession>A0A1P8UA71</accession>
<dbReference type="Pfam" id="PF20511">
    <property type="entry name" value="PMI_typeI_cat"/>
    <property type="match status" value="1"/>
</dbReference>
<dbReference type="PRINTS" id="PR00714">
    <property type="entry name" value="MAN6PISMRASE"/>
</dbReference>
<evidence type="ECO:0000256" key="8">
    <source>
        <dbReference type="PIRSR" id="PIRSR001480-2"/>
    </source>
</evidence>
<organism evidence="10 11">
    <name type="scientific">Microbacterium aurum</name>
    <dbReference type="NCBI Taxonomy" id="36805"/>
    <lineage>
        <taxon>Bacteria</taxon>
        <taxon>Bacillati</taxon>
        <taxon>Actinomycetota</taxon>
        <taxon>Actinomycetes</taxon>
        <taxon>Micrococcales</taxon>
        <taxon>Microbacteriaceae</taxon>
        <taxon>Microbacterium</taxon>
    </lineage>
</organism>
<dbReference type="InterPro" id="IPR018050">
    <property type="entry name" value="Pmannose_isomerase-type1_CS"/>
</dbReference>
<dbReference type="EC" id="5.3.1.8" evidence="3"/>
<evidence type="ECO:0000256" key="5">
    <source>
        <dbReference type="ARBA" id="ARBA00022833"/>
    </source>
</evidence>
<dbReference type="GO" id="GO:0004476">
    <property type="term" value="F:mannose-6-phosphate isomerase activity"/>
    <property type="evidence" value="ECO:0007669"/>
    <property type="project" value="UniProtKB-EC"/>
</dbReference>
<keyword evidence="11" id="KW-1185">Reference proteome</keyword>
<protein>
    <recommendedName>
        <fullName evidence="3">mannose-6-phosphate isomerase</fullName>
        <ecNumber evidence="3">5.3.1.8</ecNumber>
    </recommendedName>
</protein>
<dbReference type="PROSITE" id="PS00965">
    <property type="entry name" value="PMI_I_1"/>
    <property type="match status" value="1"/>
</dbReference>
<proteinExistence type="inferred from homology"/>
<dbReference type="OrthoDB" id="9792649at2"/>
<evidence type="ECO:0000313" key="10">
    <source>
        <dbReference type="EMBL" id="APZ35019.1"/>
    </source>
</evidence>